<accession>A0A4Y6PNW8</accession>
<sequence>MSECEFSKAWSGGMRRKANTKIFWFSLVAAFLVVSPALGWNFDDGTCAPAAGFETGVAEPPQSMIMLDRSGSMDNPSQTCGGDICSFDGSIDGRTYVGYEYVCDGCTDALMCETMLSDYLSGSGSTYTINSTAYLGWRSCDGVQSLWEAAVAAIDAITFDLTQALPDDVRFGLGLFHGTGATIHLEAAEDRHPDIMAVLNNTSPGGGTPMATAIDTAHLSTTIQSAPTGAAGILVTDGEPDNARSAVIQAACEHRATAPLYVIGFGGGTDKAFNDVLAGAGGTGSCTNGGDPCASGTYQYDATYWTGKCTGSYQAENQTEFQNALNQISNQIACTFDISALATDPANPEWDDPNQGCANYDCLQIQLNGAVNQRIYHTSSTNAPVGWAWASTNHTQIRLLDMADGAADDYCQKLKSGYLSDPDENDISITRACMCTQTAGGNCSAGDMVPPPGACDCQVGNWVCVQGTDVCEPREPCVNDNGNPADKTGEGDACTVGVGECANTGTIQCIDGLPECDAVAGTPQPEVCDGLDNDCGGAADEAIGADDNTPGGLDIGGLCHVDCVGGACADEQLMISNEVNRCNLGEFLCDSGTPACAPFGAMPEVCNGLDDDCNGSVDNLSTSWDLVVDENGDPYTLPSEYAAAACYERDVCSCPNGARDDIEGTDFSSYVAGWANGSNPPDPTCVCGEGLRP</sequence>
<dbReference type="OrthoDB" id="5497143at2"/>
<dbReference type="SUPFAM" id="SSF53300">
    <property type="entry name" value="vWA-like"/>
    <property type="match status" value="1"/>
</dbReference>
<evidence type="ECO:0000313" key="2">
    <source>
        <dbReference type="Proteomes" id="UP000315995"/>
    </source>
</evidence>
<proteinExistence type="predicted"/>
<evidence type="ECO:0000313" key="1">
    <source>
        <dbReference type="EMBL" id="QDG49994.1"/>
    </source>
</evidence>
<dbReference type="EMBL" id="CP041186">
    <property type="protein sequence ID" value="QDG49994.1"/>
    <property type="molecule type" value="Genomic_DNA"/>
</dbReference>
<dbReference type="Pfam" id="PF11617">
    <property type="entry name" value="Cu-binding_MopE"/>
    <property type="match status" value="2"/>
</dbReference>
<dbReference type="Proteomes" id="UP000315995">
    <property type="component" value="Chromosome"/>
</dbReference>
<dbReference type="CDD" id="cd00198">
    <property type="entry name" value="vWFA"/>
    <property type="match status" value="1"/>
</dbReference>
<name>A0A4Y6PNW8_PERCE</name>
<reference evidence="1 2" key="1">
    <citation type="submission" date="2019-06" db="EMBL/GenBank/DDBJ databases">
        <title>Persicimonas caeni gen. nov., sp. nov., a predatory bacterium isolated from solar saltern.</title>
        <authorList>
            <person name="Wang S."/>
        </authorList>
    </citation>
    <scope>NUCLEOTIDE SEQUENCE [LARGE SCALE GENOMIC DNA]</scope>
    <source>
        <strain evidence="1 2">YN101</strain>
    </source>
</reference>
<keyword evidence="2" id="KW-1185">Reference proteome</keyword>
<dbReference type="InterPro" id="IPR036465">
    <property type="entry name" value="vWFA_dom_sf"/>
</dbReference>
<dbReference type="InterPro" id="IPR021655">
    <property type="entry name" value="Put_metal-bd"/>
</dbReference>
<dbReference type="Gene3D" id="3.40.50.410">
    <property type="entry name" value="von Willebrand factor, type A domain"/>
    <property type="match status" value="1"/>
</dbReference>
<organism evidence="1 2">
    <name type="scientific">Persicimonas caeni</name>
    <dbReference type="NCBI Taxonomy" id="2292766"/>
    <lineage>
        <taxon>Bacteria</taxon>
        <taxon>Deltaproteobacteria</taxon>
        <taxon>Bradymonadales</taxon>
        <taxon>Bradymonadaceae</taxon>
        <taxon>Persicimonas</taxon>
    </lineage>
</organism>
<protein>
    <submittedName>
        <fullName evidence="1">VWA domain-containing protein</fullName>
    </submittedName>
</protein>
<gene>
    <name evidence="1" type="ORF">FIV42_04335</name>
</gene>
<accession>A0A5B8XZS2</accession>
<dbReference type="AlphaFoldDB" id="A0A4Y6PNW8"/>